<evidence type="ECO:0000256" key="2">
    <source>
        <dbReference type="ARBA" id="ARBA00022670"/>
    </source>
</evidence>
<dbReference type="GO" id="GO:0008234">
    <property type="term" value="F:cysteine-type peptidase activity"/>
    <property type="evidence" value="ECO:0007669"/>
    <property type="project" value="UniProtKB-KW"/>
</dbReference>
<dbReference type="Pfam" id="PF00877">
    <property type="entry name" value="NLPC_P60"/>
    <property type="match status" value="1"/>
</dbReference>
<evidence type="ECO:0000256" key="3">
    <source>
        <dbReference type="ARBA" id="ARBA00022801"/>
    </source>
</evidence>
<dbReference type="InterPro" id="IPR000064">
    <property type="entry name" value="NLP_P60_dom"/>
</dbReference>
<dbReference type="InterPro" id="IPR051794">
    <property type="entry name" value="PG_Endopeptidase_C40"/>
</dbReference>
<evidence type="ECO:0000256" key="4">
    <source>
        <dbReference type="ARBA" id="ARBA00022807"/>
    </source>
</evidence>
<dbReference type="GO" id="GO:0006508">
    <property type="term" value="P:proteolysis"/>
    <property type="evidence" value="ECO:0007669"/>
    <property type="project" value="UniProtKB-KW"/>
</dbReference>
<dbReference type="InterPro" id="IPR038765">
    <property type="entry name" value="Papain-like_cys_pep_sf"/>
</dbReference>
<dbReference type="RefSeq" id="WP_153530666.1">
    <property type="nucleotide sequence ID" value="NZ_WEGH01000001.1"/>
</dbReference>
<evidence type="ECO:0000313" key="9">
    <source>
        <dbReference type="Proteomes" id="UP000487268"/>
    </source>
</evidence>
<evidence type="ECO:0000256" key="1">
    <source>
        <dbReference type="ARBA" id="ARBA00007074"/>
    </source>
</evidence>
<dbReference type="AlphaFoldDB" id="A0A7K0BP64"/>
<feature type="domain" description="NlpC/P60" evidence="7">
    <location>
        <begin position="220"/>
        <end position="337"/>
    </location>
</feature>
<keyword evidence="5" id="KW-0175">Coiled coil</keyword>
<feature type="coiled-coil region" evidence="5">
    <location>
        <begin position="47"/>
        <end position="95"/>
    </location>
</feature>
<dbReference type="OrthoDB" id="3209655at2"/>
<accession>A0A7K0BP64</accession>
<protein>
    <recommendedName>
        <fullName evidence="7">NlpC/P60 domain-containing protein</fullName>
    </recommendedName>
</protein>
<keyword evidence="2" id="KW-0645">Protease</keyword>
<keyword evidence="9" id="KW-1185">Reference proteome</keyword>
<feature type="chain" id="PRO_5029744670" description="NlpC/P60 domain-containing protein" evidence="6">
    <location>
        <begin position="42"/>
        <end position="337"/>
    </location>
</feature>
<evidence type="ECO:0000256" key="5">
    <source>
        <dbReference type="SAM" id="Coils"/>
    </source>
</evidence>
<reference evidence="8 9" key="1">
    <citation type="submission" date="2019-10" db="EMBL/GenBank/DDBJ databases">
        <title>Actinomadura rubteroloni sp. nov. and Actinomadura macrotermitis sp. nov., isolated from the gut of fungus growing-termite Macrotermes natalensis.</title>
        <authorList>
            <person name="Benndorf R."/>
            <person name="Martin K."/>
            <person name="Kuefner M."/>
            <person name="De Beer W."/>
            <person name="Kaster A.-K."/>
            <person name="Vollmers J."/>
            <person name="Poulsen M."/>
            <person name="Beemelmanns C."/>
        </authorList>
    </citation>
    <scope>NUCLEOTIDE SEQUENCE [LARGE SCALE GENOMIC DNA]</scope>
    <source>
        <strain evidence="8 9">RB68</strain>
    </source>
</reference>
<dbReference type="SUPFAM" id="SSF54001">
    <property type="entry name" value="Cysteine proteinases"/>
    <property type="match status" value="1"/>
</dbReference>
<keyword evidence="6" id="KW-0732">Signal</keyword>
<proteinExistence type="inferred from homology"/>
<dbReference type="PROSITE" id="PS51935">
    <property type="entry name" value="NLPC_P60"/>
    <property type="match status" value="1"/>
</dbReference>
<name>A0A7K0BP64_9ACTN</name>
<dbReference type="Proteomes" id="UP000487268">
    <property type="component" value="Unassembled WGS sequence"/>
</dbReference>
<dbReference type="PANTHER" id="PTHR47359">
    <property type="entry name" value="PEPTIDOGLYCAN DL-ENDOPEPTIDASE CWLO"/>
    <property type="match status" value="1"/>
</dbReference>
<sequence>MASDNTGASPRGTRGTTRRLAAVACLTVAFTAPLAAPQAQAKPKPSAAEVRKKLDRLNEQVDQLVEKYNQANENLKAARRKLDAAKKASQAEQATFEEQRKKIAELAATAYKNGDTGGVPGFIGTGDPQAVLDQSAIFSHLSSNRDGQLAQFVAAAQRLRREQAQAQAAFDEVNGKAKELKGKKAELDKSVNVQKKLLAKLGEKTPTTRKGGGTYNGPASGSARKALDFAYAQLGKPYVYGATGPNSYDCSGLTMRAWEAAGVSITRTTNTQWAATRHIDKSDLQPGDLVFFSNLGHVGMYVGGGKMIHAPHTGDVVKISDISSGYYVSNWYGASRP</sequence>
<keyword evidence="4" id="KW-0788">Thiol protease</keyword>
<feature type="coiled-coil region" evidence="5">
    <location>
        <begin position="149"/>
        <end position="176"/>
    </location>
</feature>
<gene>
    <name evidence="8" type="ORF">ACRB68_05240</name>
</gene>
<evidence type="ECO:0000313" key="8">
    <source>
        <dbReference type="EMBL" id="MQY02494.1"/>
    </source>
</evidence>
<comment type="similarity">
    <text evidence="1">Belongs to the peptidase C40 family.</text>
</comment>
<keyword evidence="3" id="KW-0378">Hydrolase</keyword>
<dbReference type="EMBL" id="WEGH01000001">
    <property type="protein sequence ID" value="MQY02494.1"/>
    <property type="molecule type" value="Genomic_DNA"/>
</dbReference>
<evidence type="ECO:0000259" key="7">
    <source>
        <dbReference type="PROSITE" id="PS51935"/>
    </source>
</evidence>
<dbReference type="Gene3D" id="3.90.1720.10">
    <property type="entry name" value="endopeptidase domain like (from Nostoc punctiforme)"/>
    <property type="match status" value="1"/>
</dbReference>
<comment type="caution">
    <text evidence="8">The sequence shown here is derived from an EMBL/GenBank/DDBJ whole genome shotgun (WGS) entry which is preliminary data.</text>
</comment>
<evidence type="ECO:0000256" key="6">
    <source>
        <dbReference type="SAM" id="SignalP"/>
    </source>
</evidence>
<feature type="signal peptide" evidence="6">
    <location>
        <begin position="1"/>
        <end position="41"/>
    </location>
</feature>
<organism evidence="8 9">
    <name type="scientific">Actinomadura macrotermitis</name>
    <dbReference type="NCBI Taxonomy" id="2585200"/>
    <lineage>
        <taxon>Bacteria</taxon>
        <taxon>Bacillati</taxon>
        <taxon>Actinomycetota</taxon>
        <taxon>Actinomycetes</taxon>
        <taxon>Streptosporangiales</taxon>
        <taxon>Thermomonosporaceae</taxon>
        <taxon>Actinomadura</taxon>
    </lineage>
</organism>
<dbReference type="Gene3D" id="6.10.250.3150">
    <property type="match status" value="1"/>
</dbReference>
<dbReference type="PANTHER" id="PTHR47359:SF3">
    <property type="entry name" value="NLP_P60 DOMAIN-CONTAINING PROTEIN-RELATED"/>
    <property type="match status" value="1"/>
</dbReference>